<reference evidence="3" key="1">
    <citation type="journal article" date="2019" name="Int. J. Syst. Evol. Microbiol.">
        <title>The Global Catalogue of Microorganisms (GCM) 10K type strain sequencing project: providing services to taxonomists for standard genome sequencing and annotation.</title>
        <authorList>
            <consortium name="The Broad Institute Genomics Platform"/>
            <consortium name="The Broad Institute Genome Sequencing Center for Infectious Disease"/>
            <person name="Wu L."/>
            <person name="Ma J."/>
        </authorList>
    </citation>
    <scope>NUCLEOTIDE SEQUENCE [LARGE SCALE GENOMIC DNA]</scope>
    <source>
        <strain evidence="3">XZYJT-10</strain>
    </source>
</reference>
<keyword evidence="3" id="KW-1185">Reference proteome</keyword>
<organism evidence="2 3">
    <name type="scientific">Paractinoplanes rhizophilus</name>
    <dbReference type="NCBI Taxonomy" id="1416877"/>
    <lineage>
        <taxon>Bacteria</taxon>
        <taxon>Bacillati</taxon>
        <taxon>Actinomycetota</taxon>
        <taxon>Actinomycetes</taxon>
        <taxon>Micromonosporales</taxon>
        <taxon>Micromonosporaceae</taxon>
        <taxon>Paractinoplanes</taxon>
    </lineage>
</organism>
<dbReference type="Proteomes" id="UP001596548">
    <property type="component" value="Unassembled WGS sequence"/>
</dbReference>
<name>A0ABW2I4M2_9ACTN</name>
<feature type="transmembrane region" description="Helical" evidence="1">
    <location>
        <begin position="504"/>
        <end position="522"/>
    </location>
</feature>
<dbReference type="InterPro" id="IPR027417">
    <property type="entry name" value="P-loop_NTPase"/>
</dbReference>
<accession>A0ABW2I4M2</accession>
<feature type="transmembrane region" description="Helical" evidence="1">
    <location>
        <begin position="32"/>
        <end position="49"/>
    </location>
</feature>
<feature type="transmembrane region" description="Helical" evidence="1">
    <location>
        <begin position="478"/>
        <end position="498"/>
    </location>
</feature>
<dbReference type="Gene3D" id="3.40.50.300">
    <property type="entry name" value="P-loop containing nucleotide triphosphate hydrolases"/>
    <property type="match status" value="1"/>
</dbReference>
<gene>
    <name evidence="2" type="ORF">ACFQS1_38285</name>
</gene>
<feature type="transmembrane region" description="Helical" evidence="1">
    <location>
        <begin position="577"/>
        <end position="603"/>
    </location>
</feature>
<evidence type="ECO:0000313" key="2">
    <source>
        <dbReference type="EMBL" id="MFC7279841.1"/>
    </source>
</evidence>
<evidence type="ECO:0000256" key="1">
    <source>
        <dbReference type="SAM" id="Phobius"/>
    </source>
</evidence>
<dbReference type="EMBL" id="JBHTBJ010000062">
    <property type="protein sequence ID" value="MFC7279841.1"/>
    <property type="molecule type" value="Genomic_DNA"/>
</dbReference>
<comment type="caution">
    <text evidence="2">The sequence shown here is derived from an EMBL/GenBank/DDBJ whole genome shotgun (WGS) entry which is preliminary data.</text>
</comment>
<feature type="transmembrane region" description="Helical" evidence="1">
    <location>
        <begin position="437"/>
        <end position="457"/>
    </location>
</feature>
<dbReference type="RefSeq" id="WP_378977555.1">
    <property type="nucleotide sequence ID" value="NZ_JBHTBJ010000062.1"/>
</dbReference>
<sequence>MMIAVALAGCAAALAWMYRARGEDLVGRANVVGGLAGAVGVVLAVLALWPRGPQLPGLDEVERRLDAALEYLAQQTLSAWQRQAKDRRITTPAPALVSWQWAGPDIATPATDLTGPDRPALLTAGEITRLRQLYEQLPTPARMVILGGPGAGKTTAMLLLLIDILIHRAPPTNTDSGSGAGGFVPVWVTLGGWNPATTPLIDWAAGTLNRDYPGLAGHGGPGAARTLLEAGRIALFLDGLDEMPEPTRGRALHTIDQATTGLAVVLTSRPDEYQHAIGLHRLWNAAVIDLQPVALDDACTFLLHEQIGERYTAWCAVTAHLTAHPESVAARTLRDPLALNLARDTYTHTTADPIGLLDYRSSDALRRHLFTRLLAHAYPDPAEHARALFWLTWIARHLHGTRDIRWWEIPTWTARTTLTRLVVGFLGGLVAGLIGGLMFGLVGGLAIGPPVGLMVGLTTGRGTEPRMIAVRRLTRGGLVVGLVVGLLLALVVGLIVGLVVEPAVGLPIGLVVGLVGGLSAVIEDWSKPLPTVGAASPEDTYSVDLRRLLVAGLVVGVGFMVVFGVGFVLVGGLVVGLAVGLVVVFGGMFGLRVPGAAGALAIAEGLVMARGRRVRFIALLKTAADRQVLRRAGAIYQFRHAALQDHLLATSTPADTDAPVPRT</sequence>
<keyword evidence="1" id="KW-1133">Transmembrane helix</keyword>
<proteinExistence type="predicted"/>
<dbReference type="SUPFAM" id="SSF52540">
    <property type="entry name" value="P-loop containing nucleoside triphosphate hydrolases"/>
    <property type="match status" value="1"/>
</dbReference>
<protein>
    <recommendedName>
        <fullName evidence="4">NACHT domain-containing protein</fullName>
    </recommendedName>
</protein>
<evidence type="ECO:0000313" key="3">
    <source>
        <dbReference type="Proteomes" id="UP001596548"/>
    </source>
</evidence>
<keyword evidence="1" id="KW-0472">Membrane</keyword>
<feature type="transmembrane region" description="Helical" evidence="1">
    <location>
        <begin position="548"/>
        <end position="571"/>
    </location>
</feature>
<evidence type="ECO:0008006" key="4">
    <source>
        <dbReference type="Google" id="ProtNLM"/>
    </source>
</evidence>
<keyword evidence="1" id="KW-0812">Transmembrane</keyword>